<dbReference type="Gene3D" id="3.30.200.20">
    <property type="entry name" value="Phosphorylase Kinase, domain 1"/>
    <property type="match status" value="1"/>
</dbReference>
<feature type="domain" description="Aminoglycoside phosphotransferase" evidence="2">
    <location>
        <begin position="35"/>
        <end position="276"/>
    </location>
</feature>
<dbReference type="PANTHER" id="PTHR21064">
    <property type="entry name" value="AMINOGLYCOSIDE PHOSPHOTRANSFERASE DOMAIN-CONTAINING PROTEIN-RELATED"/>
    <property type="match status" value="1"/>
</dbReference>
<dbReference type="EMBL" id="JAUSTU010000008">
    <property type="protein sequence ID" value="MDQ0155748.1"/>
    <property type="molecule type" value="Genomic_DNA"/>
</dbReference>
<organism evidence="3 4">
    <name type="scientific">Anoxybacillus andreesenii</name>
    <dbReference type="NCBI Taxonomy" id="1325932"/>
    <lineage>
        <taxon>Bacteria</taxon>
        <taxon>Bacillati</taxon>
        <taxon>Bacillota</taxon>
        <taxon>Bacilli</taxon>
        <taxon>Bacillales</taxon>
        <taxon>Anoxybacillaceae</taxon>
        <taxon>Anoxybacillus</taxon>
    </lineage>
</organism>
<dbReference type="GO" id="GO:0016301">
    <property type="term" value="F:kinase activity"/>
    <property type="evidence" value="ECO:0007669"/>
    <property type="project" value="UniProtKB-KW"/>
</dbReference>
<protein>
    <submittedName>
        <fullName evidence="3">Ser/Thr protein kinase RdoA (MazF antagonist)</fullName>
    </submittedName>
</protein>
<dbReference type="RefSeq" id="WP_307150274.1">
    <property type="nucleotide sequence ID" value="NZ_JAUSTU010000008.1"/>
</dbReference>
<dbReference type="SUPFAM" id="SSF56112">
    <property type="entry name" value="Protein kinase-like (PK-like)"/>
    <property type="match status" value="1"/>
</dbReference>
<keyword evidence="3" id="KW-0808">Transferase</keyword>
<dbReference type="InterPro" id="IPR002575">
    <property type="entry name" value="Aminoglycoside_PTrfase"/>
</dbReference>
<sequence length="329" mass="37999">MTTNHGAESFLEVAKLALARYDLKVKDVSFLVEATNMLYRVEDHSGNQFVLKIFEEESSTIEDNLAEVFLMNHIAEKNLVLLPSVLPAMDGSFVQVVESKATEQPKRLALYTWLEGEDLDGNENRERFIQLGELIAKLHEATYGLRIPEHLSPKKWDKVFYYNGESAIYKNAEYEPILSSEYHEVMDAIIPLLNEGLASYYQKNAEQLQLIHADLNPWNVRVSGDRLSVLDFEEALLGLPIHDIAIALYYYAYEDDFDFEEVKGLFLQGYEQVRPLPPFTDFDLDLFMTARRVNFLNYILTVSEDPGEYIKMSIPRVKDFIKKYDLKLL</sequence>
<dbReference type="InterPro" id="IPR011009">
    <property type="entry name" value="Kinase-like_dom_sf"/>
</dbReference>
<keyword evidence="4" id="KW-1185">Reference proteome</keyword>
<dbReference type="Proteomes" id="UP001231362">
    <property type="component" value="Unassembled WGS sequence"/>
</dbReference>
<accession>A0ABT9V475</accession>
<evidence type="ECO:0000259" key="2">
    <source>
        <dbReference type="Pfam" id="PF01636"/>
    </source>
</evidence>
<evidence type="ECO:0000313" key="4">
    <source>
        <dbReference type="Proteomes" id="UP001231362"/>
    </source>
</evidence>
<keyword evidence="3" id="KW-0418">Kinase</keyword>
<reference evidence="3 4" key="1">
    <citation type="submission" date="2023-07" db="EMBL/GenBank/DDBJ databases">
        <title>Genomic Encyclopedia of Type Strains, Phase IV (KMG-IV): sequencing the most valuable type-strain genomes for metagenomic binning, comparative biology and taxonomic classification.</title>
        <authorList>
            <person name="Goeker M."/>
        </authorList>
    </citation>
    <scope>NUCLEOTIDE SEQUENCE [LARGE SCALE GENOMIC DNA]</scope>
    <source>
        <strain evidence="3 4">DSM 23948</strain>
    </source>
</reference>
<dbReference type="InterPro" id="IPR050249">
    <property type="entry name" value="Pseudomonas-type_ThrB"/>
</dbReference>
<dbReference type="PANTHER" id="PTHR21064:SF6">
    <property type="entry name" value="AMINOGLYCOSIDE PHOSPHOTRANSFERASE DOMAIN-CONTAINING PROTEIN"/>
    <property type="match status" value="1"/>
</dbReference>
<comment type="caution">
    <text evidence="3">The sequence shown here is derived from an EMBL/GenBank/DDBJ whole genome shotgun (WGS) entry which is preliminary data.</text>
</comment>
<evidence type="ECO:0000313" key="3">
    <source>
        <dbReference type="EMBL" id="MDQ0155748.1"/>
    </source>
</evidence>
<name>A0ABT9V475_9BACL</name>
<comment type="similarity">
    <text evidence="1">Belongs to the pseudomonas-type ThrB family.</text>
</comment>
<dbReference type="Pfam" id="PF01636">
    <property type="entry name" value="APH"/>
    <property type="match status" value="1"/>
</dbReference>
<proteinExistence type="inferred from homology"/>
<dbReference type="Gene3D" id="3.90.1200.10">
    <property type="match status" value="1"/>
</dbReference>
<gene>
    <name evidence="3" type="ORF">J2S07_002053</name>
</gene>
<evidence type="ECO:0000256" key="1">
    <source>
        <dbReference type="ARBA" id="ARBA00038240"/>
    </source>
</evidence>